<dbReference type="PRINTS" id="PR00503">
    <property type="entry name" value="BROMODOMAIN"/>
</dbReference>
<dbReference type="CDD" id="cd04369">
    <property type="entry name" value="Bromodomain"/>
    <property type="match status" value="1"/>
</dbReference>
<name>A0ABR2L0Z1_9EUKA</name>
<dbReference type="Gene3D" id="1.20.920.10">
    <property type="entry name" value="Bromodomain-like"/>
    <property type="match status" value="1"/>
</dbReference>
<dbReference type="Proteomes" id="UP001470230">
    <property type="component" value="Unassembled WGS sequence"/>
</dbReference>
<keyword evidence="1 2" id="KW-0103">Bromodomain</keyword>
<sequence>MNFDQYIIEQCKQITKEIKDHPLSGPFRDPLQLSLTKEFWDSYISVISTPMDLTTVKQNLDSNHFKNFECWASDMNLIFDNAIDYNGANTHIGCVAVYLKKFLQKRIDRIYYCNMKNYEAKLYELIKNVNTLLENPPFQLNKEIAKSKELPIIENFTKTRMEKLVRSLNTLGNNKKIPEILDVLKESGEDIDENSNAKIDIARVSRRSILNLEKFVNESKQ</sequence>
<accession>A0ABR2L0Z1</accession>
<dbReference type="PANTHER" id="PTHR45926">
    <property type="entry name" value="OSJNBA0053K19.4 PROTEIN"/>
    <property type="match status" value="1"/>
</dbReference>
<dbReference type="PROSITE" id="PS50014">
    <property type="entry name" value="BROMODOMAIN_2"/>
    <property type="match status" value="1"/>
</dbReference>
<proteinExistence type="predicted"/>
<gene>
    <name evidence="4" type="ORF">M9Y10_014896</name>
</gene>
<protein>
    <recommendedName>
        <fullName evidence="3">Bromo domain-containing protein</fullName>
    </recommendedName>
</protein>
<dbReference type="SMART" id="SM00297">
    <property type="entry name" value="BROMO"/>
    <property type="match status" value="1"/>
</dbReference>
<reference evidence="4 5" key="1">
    <citation type="submission" date="2024-04" db="EMBL/GenBank/DDBJ databases">
        <title>Tritrichomonas musculus Genome.</title>
        <authorList>
            <person name="Alves-Ferreira E."/>
            <person name="Grigg M."/>
            <person name="Lorenzi H."/>
            <person name="Galac M."/>
        </authorList>
    </citation>
    <scope>NUCLEOTIDE SEQUENCE [LARGE SCALE GENOMIC DNA]</scope>
    <source>
        <strain evidence="4 5">EAF2021</strain>
    </source>
</reference>
<evidence type="ECO:0000259" key="3">
    <source>
        <dbReference type="PROSITE" id="PS50014"/>
    </source>
</evidence>
<dbReference type="EMBL" id="JAPFFF010000002">
    <property type="protein sequence ID" value="KAK8896968.1"/>
    <property type="molecule type" value="Genomic_DNA"/>
</dbReference>
<evidence type="ECO:0000313" key="4">
    <source>
        <dbReference type="EMBL" id="KAK8896968.1"/>
    </source>
</evidence>
<evidence type="ECO:0000256" key="1">
    <source>
        <dbReference type="ARBA" id="ARBA00023117"/>
    </source>
</evidence>
<keyword evidence="5" id="KW-1185">Reference proteome</keyword>
<dbReference type="SUPFAM" id="SSF47370">
    <property type="entry name" value="Bromodomain"/>
    <property type="match status" value="1"/>
</dbReference>
<evidence type="ECO:0000313" key="5">
    <source>
        <dbReference type="Proteomes" id="UP001470230"/>
    </source>
</evidence>
<comment type="caution">
    <text evidence="4">The sequence shown here is derived from an EMBL/GenBank/DDBJ whole genome shotgun (WGS) entry which is preliminary data.</text>
</comment>
<evidence type="ECO:0000256" key="2">
    <source>
        <dbReference type="PROSITE-ProRule" id="PRU00035"/>
    </source>
</evidence>
<dbReference type="Pfam" id="PF00439">
    <property type="entry name" value="Bromodomain"/>
    <property type="match status" value="1"/>
</dbReference>
<organism evidence="4 5">
    <name type="scientific">Tritrichomonas musculus</name>
    <dbReference type="NCBI Taxonomy" id="1915356"/>
    <lineage>
        <taxon>Eukaryota</taxon>
        <taxon>Metamonada</taxon>
        <taxon>Parabasalia</taxon>
        <taxon>Tritrichomonadida</taxon>
        <taxon>Tritrichomonadidae</taxon>
        <taxon>Tritrichomonas</taxon>
    </lineage>
</organism>
<dbReference type="InterPro" id="IPR036427">
    <property type="entry name" value="Bromodomain-like_sf"/>
</dbReference>
<feature type="domain" description="Bromo" evidence="3">
    <location>
        <begin position="19"/>
        <end position="93"/>
    </location>
</feature>
<dbReference type="InterPro" id="IPR001487">
    <property type="entry name" value="Bromodomain"/>
</dbReference>